<feature type="domain" description="NUP160 C-terminal TPR" evidence="1">
    <location>
        <begin position="58"/>
        <end position="140"/>
    </location>
</feature>
<dbReference type="InterPro" id="IPR056536">
    <property type="entry name" value="TPR_NUP160_C"/>
</dbReference>
<evidence type="ECO:0000313" key="2">
    <source>
        <dbReference type="EMBL" id="KAF2616859.1"/>
    </source>
</evidence>
<gene>
    <name evidence="2" type="ORF">F2Q68_00039451</name>
</gene>
<dbReference type="Pfam" id="PF23347">
    <property type="entry name" value="TPR_Nup160_C"/>
    <property type="match status" value="1"/>
</dbReference>
<evidence type="ECO:0000313" key="3">
    <source>
        <dbReference type="Proteomes" id="UP000712281"/>
    </source>
</evidence>
<organism evidence="2 3">
    <name type="scientific">Brassica cretica</name>
    <name type="common">Mustard</name>
    <dbReference type="NCBI Taxonomy" id="69181"/>
    <lineage>
        <taxon>Eukaryota</taxon>
        <taxon>Viridiplantae</taxon>
        <taxon>Streptophyta</taxon>
        <taxon>Embryophyta</taxon>
        <taxon>Tracheophyta</taxon>
        <taxon>Spermatophyta</taxon>
        <taxon>Magnoliopsida</taxon>
        <taxon>eudicotyledons</taxon>
        <taxon>Gunneridae</taxon>
        <taxon>Pentapetalae</taxon>
        <taxon>rosids</taxon>
        <taxon>malvids</taxon>
        <taxon>Brassicales</taxon>
        <taxon>Brassicaceae</taxon>
        <taxon>Brassiceae</taxon>
        <taxon>Brassica</taxon>
    </lineage>
</organism>
<name>A0A8S9MH66_BRACR</name>
<dbReference type="InterPro" id="IPR021717">
    <property type="entry name" value="Nucleoporin_Nup160"/>
</dbReference>
<dbReference type="GO" id="GO:0017056">
    <property type="term" value="F:structural constituent of nuclear pore"/>
    <property type="evidence" value="ECO:0007669"/>
    <property type="project" value="TreeGrafter"/>
</dbReference>
<dbReference type="PANTHER" id="PTHR21286">
    <property type="entry name" value="NUCLEAR PORE COMPLEX PROTEIN NUP160"/>
    <property type="match status" value="1"/>
</dbReference>
<dbReference type="GO" id="GO:0005643">
    <property type="term" value="C:nuclear pore"/>
    <property type="evidence" value="ECO:0007669"/>
    <property type="project" value="TreeGrafter"/>
</dbReference>
<sequence length="162" mass="18292">MPNSCMHDKLELNSLTTVISDGNVLLVNYLDLGSQLSSFDHKKDRQKEKGLGMIRQEASPASLFQLFVDYGRLTEATNLLLEYMEAFASSKPAEILKRKKVSGVWFRYTIVERLWWALEKTINSGRMVEQCQKLKGQLHQALLNDLKLLKVDSVDAVSSATG</sequence>
<reference evidence="2" key="1">
    <citation type="submission" date="2019-12" db="EMBL/GenBank/DDBJ databases">
        <title>Genome sequencing and annotation of Brassica cretica.</title>
        <authorList>
            <person name="Studholme D.J."/>
            <person name="Sarris P.F."/>
        </authorList>
    </citation>
    <scope>NUCLEOTIDE SEQUENCE</scope>
    <source>
        <strain evidence="2">PFS-001/15</strain>
        <tissue evidence="2">Leaf</tissue>
    </source>
</reference>
<accession>A0A8S9MH66</accession>
<proteinExistence type="predicted"/>
<comment type="caution">
    <text evidence="2">The sequence shown here is derived from an EMBL/GenBank/DDBJ whole genome shotgun (WGS) entry which is preliminary data.</text>
</comment>
<dbReference type="PANTHER" id="PTHR21286:SF0">
    <property type="entry name" value="NUCLEAR PORE COMPLEX PROTEIN NUP160"/>
    <property type="match status" value="1"/>
</dbReference>
<dbReference type="AlphaFoldDB" id="A0A8S9MH66"/>
<protein>
    <recommendedName>
        <fullName evidence="1">NUP160 C-terminal TPR domain-containing protein</fullName>
    </recommendedName>
</protein>
<dbReference type="Proteomes" id="UP000712281">
    <property type="component" value="Unassembled WGS sequence"/>
</dbReference>
<dbReference type="EMBL" id="QGKW02000007">
    <property type="protein sequence ID" value="KAF2616859.1"/>
    <property type="molecule type" value="Genomic_DNA"/>
</dbReference>
<evidence type="ECO:0000259" key="1">
    <source>
        <dbReference type="Pfam" id="PF23347"/>
    </source>
</evidence>